<keyword evidence="2" id="KW-1133">Transmembrane helix</keyword>
<keyword evidence="2" id="KW-0472">Membrane</keyword>
<proteinExistence type="predicted"/>
<geneLocation type="plasmid" evidence="3 4">
    <name>pSAM1</name>
</geneLocation>
<gene>
    <name evidence="3" type="ORF">SAM23877_p044</name>
</gene>
<name>A0A0K2B695_STRA7</name>
<sequence>MRIPPLLAQAVLVGGIALGTAFGWLTLTESRALSPGAVIVCTLISVALALVVETAVHRARRGRPRRAHARPHPTERTTP</sequence>
<feature type="transmembrane region" description="Helical" evidence="2">
    <location>
        <begin position="33"/>
        <end position="56"/>
    </location>
</feature>
<evidence type="ECO:0000313" key="3">
    <source>
        <dbReference type="EMBL" id="AKZ60753.1"/>
    </source>
</evidence>
<dbReference type="KEGG" id="samb:SAM23877_p044"/>
<dbReference type="EMBL" id="CP012383">
    <property type="protein sequence ID" value="AKZ60753.1"/>
    <property type="molecule type" value="Genomic_DNA"/>
</dbReference>
<protein>
    <submittedName>
        <fullName evidence="3">Uncharacterized protein</fullName>
    </submittedName>
</protein>
<feature type="compositionally biased region" description="Basic residues" evidence="1">
    <location>
        <begin position="58"/>
        <end position="71"/>
    </location>
</feature>
<keyword evidence="3" id="KW-0614">Plasmid</keyword>
<dbReference type="Proteomes" id="UP000061018">
    <property type="component" value="Plasmid pSAM1"/>
</dbReference>
<reference evidence="4" key="1">
    <citation type="journal article" date="2015" name="J. Biotechnol.">
        <title>Complete genome sequence of Streptomyces ambofaciens ATCC 23877, the spiramycin producer.</title>
        <authorList>
            <person name="Thibessard A."/>
            <person name="Haas D."/>
            <person name="Gerbaud C."/>
            <person name="Aigle B."/>
            <person name="Lautru S."/>
            <person name="Pernodet J.L."/>
            <person name="Leblond P."/>
        </authorList>
    </citation>
    <scope>NUCLEOTIDE SEQUENCE [LARGE SCALE GENOMIC DNA]</scope>
    <source>
        <strain evidence="4">ATCC 23877 / 3486 / DSM 40053 / JCM 4204 / NBRC 12836 / NRRL B-2516</strain>
        <plasmid evidence="4">pSAM1</plasmid>
    </source>
</reference>
<organism evidence="3 4">
    <name type="scientific">Streptomyces ambofaciens (strain ATCC 23877 / 3486 / DSM 40053 / JCM 4204 / NBRC 12836 / NRRL B-2516)</name>
    <dbReference type="NCBI Taxonomy" id="278992"/>
    <lineage>
        <taxon>Bacteria</taxon>
        <taxon>Bacillati</taxon>
        <taxon>Actinomycetota</taxon>
        <taxon>Actinomycetes</taxon>
        <taxon>Kitasatosporales</taxon>
        <taxon>Streptomycetaceae</taxon>
        <taxon>Streptomyces</taxon>
    </lineage>
</organism>
<keyword evidence="2" id="KW-0812">Transmembrane</keyword>
<evidence type="ECO:0000256" key="1">
    <source>
        <dbReference type="SAM" id="MobiDB-lite"/>
    </source>
</evidence>
<feature type="region of interest" description="Disordered" evidence="1">
    <location>
        <begin position="58"/>
        <end position="79"/>
    </location>
</feature>
<dbReference type="RefSeq" id="WP_053143271.1">
    <property type="nucleotide sequence ID" value="NZ_CP012383.1"/>
</dbReference>
<evidence type="ECO:0000313" key="4">
    <source>
        <dbReference type="Proteomes" id="UP000061018"/>
    </source>
</evidence>
<dbReference type="AlphaFoldDB" id="A0A0K2B695"/>
<accession>A0A0K2B695</accession>
<evidence type="ECO:0000256" key="2">
    <source>
        <dbReference type="SAM" id="Phobius"/>
    </source>
</evidence>